<accession>A0ABT6CJ81</accession>
<protein>
    <submittedName>
        <fullName evidence="2">Uncharacterized protein</fullName>
    </submittedName>
</protein>
<keyword evidence="3" id="KW-1185">Reference proteome</keyword>
<organism evidence="2 3">
    <name type="scientific">Novosphingobium cyanobacteriorum</name>
    <dbReference type="NCBI Taxonomy" id="3024215"/>
    <lineage>
        <taxon>Bacteria</taxon>
        <taxon>Pseudomonadati</taxon>
        <taxon>Pseudomonadota</taxon>
        <taxon>Alphaproteobacteria</taxon>
        <taxon>Sphingomonadales</taxon>
        <taxon>Sphingomonadaceae</taxon>
        <taxon>Novosphingobium</taxon>
    </lineage>
</organism>
<feature type="region of interest" description="Disordered" evidence="1">
    <location>
        <begin position="32"/>
        <end position="53"/>
    </location>
</feature>
<proteinExistence type="predicted"/>
<dbReference type="RefSeq" id="WP_277278163.1">
    <property type="nucleotide sequence ID" value="NZ_JAROCY010000010.1"/>
</dbReference>
<evidence type="ECO:0000313" key="3">
    <source>
        <dbReference type="Proteomes" id="UP001222770"/>
    </source>
</evidence>
<evidence type="ECO:0000313" key="2">
    <source>
        <dbReference type="EMBL" id="MDF8333965.1"/>
    </source>
</evidence>
<sequence>MKLQDPIAKILAAGLVLGILIGLATPTTILAPPDPPWRGKGAALAQRQQQTESYAATFSGETFNPAPWPGERGESIPPKVAHARVYAGADWRLDSTDFPPEPPQREVWDDYDEQEAATRTGYDDPDPEDIPSPEDDAPVEDVQGPANY</sequence>
<dbReference type="Proteomes" id="UP001222770">
    <property type="component" value="Unassembled WGS sequence"/>
</dbReference>
<dbReference type="EMBL" id="JAROCY010000010">
    <property type="protein sequence ID" value="MDF8333965.1"/>
    <property type="molecule type" value="Genomic_DNA"/>
</dbReference>
<gene>
    <name evidence="2" type="ORF">POM99_12185</name>
</gene>
<feature type="compositionally biased region" description="Acidic residues" evidence="1">
    <location>
        <begin position="123"/>
        <end position="139"/>
    </location>
</feature>
<reference evidence="2 3" key="1">
    <citation type="submission" date="2023-03" db="EMBL/GenBank/DDBJ databases">
        <title>Novosphingobium cyanobacteriorum sp. nov., isolated from a eutrophic reservoir during the Microcystis bloom period.</title>
        <authorList>
            <person name="Kang M."/>
            <person name="Le V."/>
            <person name="Ko S.-R."/>
            <person name="Lee S.-A."/>
            <person name="Ahn C.-Y."/>
        </authorList>
    </citation>
    <scope>NUCLEOTIDE SEQUENCE [LARGE SCALE GENOMIC DNA]</scope>
    <source>
        <strain evidence="2 3">HBC54</strain>
    </source>
</reference>
<comment type="caution">
    <text evidence="2">The sequence shown here is derived from an EMBL/GenBank/DDBJ whole genome shotgun (WGS) entry which is preliminary data.</text>
</comment>
<feature type="region of interest" description="Disordered" evidence="1">
    <location>
        <begin position="91"/>
        <end position="148"/>
    </location>
</feature>
<evidence type="ECO:0000256" key="1">
    <source>
        <dbReference type="SAM" id="MobiDB-lite"/>
    </source>
</evidence>
<name>A0ABT6CJ81_9SPHN</name>